<dbReference type="Proteomes" id="UP000682713">
    <property type="component" value="Unassembled WGS sequence"/>
</dbReference>
<dbReference type="InterPro" id="IPR027383">
    <property type="entry name" value="Znf_put"/>
</dbReference>
<dbReference type="RefSeq" id="WP_213109029.1">
    <property type="nucleotide sequence ID" value="NZ_JAGYPJ010000001.1"/>
</dbReference>
<reference evidence="3 4" key="1">
    <citation type="submission" date="2021-05" db="EMBL/GenBank/DDBJ databases">
        <title>Novel Bacillus species.</title>
        <authorList>
            <person name="Liu G."/>
        </authorList>
    </citation>
    <scope>NUCLEOTIDE SEQUENCE [LARGE SCALE GENOMIC DNA]</scope>
    <source>
        <strain evidence="3 4">FJAT-49732</strain>
    </source>
</reference>
<dbReference type="AlphaFoldDB" id="A0A942TKC8"/>
<feature type="domain" description="Putative zinc-finger" evidence="2">
    <location>
        <begin position="5"/>
        <end position="38"/>
    </location>
</feature>
<name>A0A942TKC8_9BACI</name>
<dbReference type="EMBL" id="JAGYPJ010000001">
    <property type="protein sequence ID" value="MBS4198252.1"/>
    <property type="molecule type" value="Genomic_DNA"/>
</dbReference>
<organism evidence="3 4">
    <name type="scientific">Lederbergia citrisecunda</name>
    <dbReference type="NCBI Taxonomy" id="2833583"/>
    <lineage>
        <taxon>Bacteria</taxon>
        <taxon>Bacillati</taxon>
        <taxon>Bacillota</taxon>
        <taxon>Bacilli</taxon>
        <taxon>Bacillales</taxon>
        <taxon>Bacillaceae</taxon>
        <taxon>Lederbergia</taxon>
    </lineage>
</organism>
<sequence length="282" mass="32616">MKNECYIVRDLLPSYIDELCSEESARFVEQHIDTCEECSQLLHQMRVEFDTQEQPEISARLEQKKPFQKIAHFFNAQKNFTRFFSISFWVALIITIGFFIHALNVLSNLNDIREEAQVVEQQKQDIMDKAFAILSSKEIVDETALQAVYREYSEQLQHLAVFSTKNIDDVTRLQNGPTTTFPIDYSQAVLVIGENGKISESIVPDIYDIGTIAMANNQWVVQYEYKKSYLKTVENAHQIKHYAPTNWTIFQLPIVFAIITVFILGACLFQKRITKPVESILD</sequence>
<evidence type="ECO:0000313" key="3">
    <source>
        <dbReference type="EMBL" id="MBS4198252.1"/>
    </source>
</evidence>
<keyword evidence="1" id="KW-0472">Membrane</keyword>
<comment type="caution">
    <text evidence="3">The sequence shown here is derived from an EMBL/GenBank/DDBJ whole genome shotgun (WGS) entry which is preliminary data.</text>
</comment>
<gene>
    <name evidence="3" type="ORF">KHA93_01075</name>
</gene>
<evidence type="ECO:0000313" key="4">
    <source>
        <dbReference type="Proteomes" id="UP000682713"/>
    </source>
</evidence>
<feature type="transmembrane region" description="Helical" evidence="1">
    <location>
        <begin position="83"/>
        <end position="103"/>
    </location>
</feature>
<keyword evidence="1" id="KW-1133">Transmembrane helix</keyword>
<evidence type="ECO:0000259" key="2">
    <source>
        <dbReference type="Pfam" id="PF13490"/>
    </source>
</evidence>
<keyword evidence="1" id="KW-0812">Transmembrane</keyword>
<keyword evidence="4" id="KW-1185">Reference proteome</keyword>
<proteinExistence type="predicted"/>
<dbReference type="Pfam" id="PF13490">
    <property type="entry name" value="zf-HC2"/>
    <property type="match status" value="1"/>
</dbReference>
<accession>A0A942TKC8</accession>
<feature type="transmembrane region" description="Helical" evidence="1">
    <location>
        <begin position="249"/>
        <end position="269"/>
    </location>
</feature>
<protein>
    <submittedName>
        <fullName evidence="3">Zf-HC2 domain-containing protein</fullName>
    </submittedName>
</protein>
<evidence type="ECO:0000256" key="1">
    <source>
        <dbReference type="SAM" id="Phobius"/>
    </source>
</evidence>